<evidence type="ECO:0000313" key="2">
    <source>
        <dbReference type="EMBL" id="CAF2045852.1"/>
    </source>
</evidence>
<feature type="domain" description="J" evidence="1">
    <location>
        <begin position="148"/>
        <end position="201"/>
    </location>
</feature>
<dbReference type="EMBL" id="CAJNRF010010892">
    <property type="protein sequence ID" value="CAF2125616.1"/>
    <property type="molecule type" value="Genomic_DNA"/>
</dbReference>
<dbReference type="EMBL" id="CAJOBG010028524">
    <property type="protein sequence ID" value="CAF4349187.1"/>
    <property type="molecule type" value="Genomic_DNA"/>
</dbReference>
<evidence type="ECO:0000313" key="3">
    <source>
        <dbReference type="EMBL" id="CAF2125616.1"/>
    </source>
</evidence>
<evidence type="ECO:0000313" key="5">
    <source>
        <dbReference type="EMBL" id="CAF4349187.1"/>
    </source>
</evidence>
<dbReference type="CDD" id="cd06257">
    <property type="entry name" value="DnaJ"/>
    <property type="match status" value="1"/>
</dbReference>
<reference evidence="2" key="1">
    <citation type="submission" date="2021-02" db="EMBL/GenBank/DDBJ databases">
        <authorList>
            <person name="Nowell W R."/>
        </authorList>
    </citation>
    <scope>NUCLEOTIDE SEQUENCE</scope>
</reference>
<name>A0A816P9X6_9BILA</name>
<dbReference type="Proteomes" id="UP000663842">
    <property type="component" value="Unassembled WGS sequence"/>
</dbReference>
<evidence type="ECO:0000259" key="1">
    <source>
        <dbReference type="PROSITE" id="PS50076"/>
    </source>
</evidence>
<dbReference type="EMBL" id="CAJNRG010002291">
    <property type="protein sequence ID" value="CAF2045852.1"/>
    <property type="molecule type" value="Genomic_DNA"/>
</dbReference>
<dbReference type="SUPFAM" id="SSF46565">
    <property type="entry name" value="Chaperone J-domain"/>
    <property type="match status" value="1"/>
</dbReference>
<accession>A0A816P9X6</accession>
<dbReference type="PROSITE" id="PS50076">
    <property type="entry name" value="DNAJ_2"/>
    <property type="match status" value="1"/>
</dbReference>
<evidence type="ECO:0000313" key="4">
    <source>
        <dbReference type="EMBL" id="CAF4208114.1"/>
    </source>
</evidence>
<dbReference type="InterPro" id="IPR036869">
    <property type="entry name" value="J_dom_sf"/>
</dbReference>
<keyword evidence="6" id="KW-1185">Reference proteome</keyword>
<sequence length="203" mass="21789">MGSQDMSLVAKALIPARNSRDPNDGDWWSPSTHAPFALLSMFTKGALQPTVIIAPKLAYEAIMNIRAWWKGEISGQRCVKNLLDDMATVAGGMGGAWAGAAAGSIFGPIGTGIGFLAGGVTGCWAASQLSKRLTEKLFNLPRSVALENAYRYFGLTQSCSNGDINAAYKRLALVKHPDKGDSKEDFFELQVSLAIIKEHREGL</sequence>
<dbReference type="Proteomes" id="UP000663856">
    <property type="component" value="Unassembled WGS sequence"/>
</dbReference>
<comment type="caution">
    <text evidence="2">The sequence shown here is derived from an EMBL/GenBank/DDBJ whole genome shotgun (WGS) entry which is preliminary data.</text>
</comment>
<evidence type="ECO:0000313" key="6">
    <source>
        <dbReference type="Proteomes" id="UP000663866"/>
    </source>
</evidence>
<dbReference type="Gene3D" id="1.10.287.110">
    <property type="entry name" value="DnaJ domain"/>
    <property type="match status" value="1"/>
</dbReference>
<dbReference type="AlphaFoldDB" id="A0A816P9X6"/>
<gene>
    <name evidence="5" type="ORF">OVN521_LOCUS32851</name>
    <name evidence="4" type="ORF">UXM345_LOCUS28394</name>
    <name evidence="3" type="ORF">WKI299_LOCUS25247</name>
    <name evidence="2" type="ORF">XDN619_LOCUS7598</name>
</gene>
<organism evidence="2 7">
    <name type="scientific">Rotaria magnacalcarata</name>
    <dbReference type="NCBI Taxonomy" id="392030"/>
    <lineage>
        <taxon>Eukaryota</taxon>
        <taxon>Metazoa</taxon>
        <taxon>Spiralia</taxon>
        <taxon>Gnathifera</taxon>
        <taxon>Rotifera</taxon>
        <taxon>Eurotatoria</taxon>
        <taxon>Bdelloidea</taxon>
        <taxon>Philodinida</taxon>
        <taxon>Philodinidae</taxon>
        <taxon>Rotaria</taxon>
    </lineage>
</organism>
<evidence type="ECO:0000313" key="7">
    <source>
        <dbReference type="Proteomes" id="UP000663887"/>
    </source>
</evidence>
<proteinExistence type="predicted"/>
<dbReference type="EMBL" id="CAJOBF010006508">
    <property type="protein sequence ID" value="CAF4208114.1"/>
    <property type="molecule type" value="Genomic_DNA"/>
</dbReference>
<protein>
    <recommendedName>
        <fullName evidence="1">J domain-containing protein</fullName>
    </recommendedName>
</protein>
<dbReference type="Proteomes" id="UP000663887">
    <property type="component" value="Unassembled WGS sequence"/>
</dbReference>
<dbReference type="InterPro" id="IPR001623">
    <property type="entry name" value="DnaJ_domain"/>
</dbReference>
<dbReference type="SMART" id="SM00271">
    <property type="entry name" value="DnaJ"/>
    <property type="match status" value="1"/>
</dbReference>
<dbReference type="Proteomes" id="UP000663866">
    <property type="component" value="Unassembled WGS sequence"/>
</dbReference>